<dbReference type="GO" id="GO:0045505">
    <property type="term" value="F:dynein intermediate chain binding"/>
    <property type="evidence" value="ECO:0007669"/>
    <property type="project" value="InterPro"/>
</dbReference>
<evidence type="ECO:0000259" key="2">
    <source>
        <dbReference type="Pfam" id="PF08385"/>
    </source>
</evidence>
<dbReference type="Pfam" id="PF08385">
    <property type="entry name" value="DHC_N1"/>
    <property type="match status" value="1"/>
</dbReference>
<feature type="compositionally biased region" description="Low complexity" evidence="1">
    <location>
        <begin position="231"/>
        <end position="251"/>
    </location>
</feature>
<gene>
    <name evidence="3" type="ORF">OVA965_LOCUS42504</name>
    <name evidence="4" type="ORF">TMI583_LOCUS44434</name>
</gene>
<evidence type="ECO:0000313" key="5">
    <source>
        <dbReference type="Proteomes" id="UP000682733"/>
    </source>
</evidence>
<proteinExistence type="predicted"/>
<dbReference type="InterPro" id="IPR013594">
    <property type="entry name" value="Dynein_heavy_tail"/>
</dbReference>
<dbReference type="EMBL" id="CAJOBA010076530">
    <property type="protein sequence ID" value="CAF4420638.1"/>
    <property type="molecule type" value="Genomic_DNA"/>
</dbReference>
<comment type="caution">
    <text evidence="4">The sequence shown here is derived from an EMBL/GenBank/DDBJ whole genome shotgun (WGS) entry which is preliminary data.</text>
</comment>
<feature type="non-terminal residue" evidence="4">
    <location>
        <position position="1"/>
    </location>
</feature>
<evidence type="ECO:0000313" key="3">
    <source>
        <dbReference type="EMBL" id="CAF1608265.1"/>
    </source>
</evidence>
<dbReference type="EMBL" id="CAJNOK010052438">
    <property type="protein sequence ID" value="CAF1608265.1"/>
    <property type="molecule type" value="Genomic_DNA"/>
</dbReference>
<reference evidence="4" key="1">
    <citation type="submission" date="2021-02" db="EMBL/GenBank/DDBJ databases">
        <authorList>
            <person name="Nowell W R."/>
        </authorList>
    </citation>
    <scope>NUCLEOTIDE SEQUENCE</scope>
</reference>
<evidence type="ECO:0000256" key="1">
    <source>
        <dbReference type="SAM" id="MobiDB-lite"/>
    </source>
</evidence>
<feature type="domain" description="Dynein heavy chain tail" evidence="2">
    <location>
        <begin position="2"/>
        <end position="136"/>
    </location>
</feature>
<feature type="region of interest" description="Disordered" evidence="1">
    <location>
        <begin position="229"/>
        <end position="251"/>
    </location>
</feature>
<accession>A0A8S2W0Q3</accession>
<dbReference type="GO" id="GO:0051959">
    <property type="term" value="F:dynein light intermediate chain binding"/>
    <property type="evidence" value="ECO:0007669"/>
    <property type="project" value="InterPro"/>
</dbReference>
<dbReference type="InterPro" id="IPR026983">
    <property type="entry name" value="DHC"/>
</dbReference>
<dbReference type="Proteomes" id="UP000682733">
    <property type="component" value="Unassembled WGS sequence"/>
</dbReference>
<dbReference type="PANTHER" id="PTHR46532:SF13">
    <property type="entry name" value="CYTOPLASMIC DYNEIN 1 HEAVY CHAIN 1"/>
    <property type="match status" value="1"/>
</dbReference>
<dbReference type="GO" id="GO:0007018">
    <property type="term" value="P:microtubule-based movement"/>
    <property type="evidence" value="ECO:0007669"/>
    <property type="project" value="InterPro"/>
</dbReference>
<name>A0A8S2W0Q3_9BILA</name>
<protein>
    <recommendedName>
        <fullName evidence="2">Dynein heavy chain tail domain-containing protein</fullName>
    </recommendedName>
</protein>
<dbReference type="GO" id="GO:0005858">
    <property type="term" value="C:axonemal dynein complex"/>
    <property type="evidence" value="ECO:0007669"/>
    <property type="project" value="TreeGrafter"/>
</dbReference>
<dbReference type="AlphaFoldDB" id="A0A8S2W0Q3"/>
<sequence>AKTLLVYEQLLLEKWKEKIDLWKEHLNANLLYIDLDTKQIHINANTQLFSIFDEVKWFQRLEVDIPKAGLLCMQKEQTFKHYKSLLEDTLYRFKDLQSRIFEPFYNLFLKQIKDYHLAIEPGLRTLTWSSLNIDAYIANVHRALDRFEQTIDNVNKLIEERIDYVLDNDLLNCTLFNIDYIKSKIWLPGEFLSTMKIHIQNEATLIGKKLYDVQRTFSDVEDILKLTNKNTSRSRTPSTRRTTTTTTTTATPTTLTTQSTTVNPAIQEFIKYYKKKITLTIQRIIDNTLKLYIELATVNETKYLIDETKMIRYLFEGQETEDMEVDTNRIR</sequence>
<organism evidence="4 5">
    <name type="scientific">Didymodactylos carnosus</name>
    <dbReference type="NCBI Taxonomy" id="1234261"/>
    <lineage>
        <taxon>Eukaryota</taxon>
        <taxon>Metazoa</taxon>
        <taxon>Spiralia</taxon>
        <taxon>Gnathifera</taxon>
        <taxon>Rotifera</taxon>
        <taxon>Eurotatoria</taxon>
        <taxon>Bdelloidea</taxon>
        <taxon>Philodinida</taxon>
        <taxon>Philodinidae</taxon>
        <taxon>Didymodactylos</taxon>
    </lineage>
</organism>
<evidence type="ECO:0000313" key="4">
    <source>
        <dbReference type="EMBL" id="CAF4420638.1"/>
    </source>
</evidence>
<dbReference type="PANTHER" id="PTHR46532">
    <property type="entry name" value="MALE FERTILITY FACTOR KL5"/>
    <property type="match status" value="1"/>
</dbReference>
<dbReference type="Proteomes" id="UP000677228">
    <property type="component" value="Unassembled WGS sequence"/>
</dbReference>